<protein>
    <submittedName>
        <fullName evidence="4">Transcriptional repressor</fullName>
    </submittedName>
</protein>
<dbReference type="CDD" id="cd00173">
    <property type="entry name" value="SH2"/>
    <property type="match status" value="1"/>
</dbReference>
<evidence type="ECO:0000256" key="1">
    <source>
        <dbReference type="ARBA" id="ARBA00022999"/>
    </source>
</evidence>
<reference evidence="4 5" key="1">
    <citation type="journal article" date="2014" name="Mol. Plant">
        <title>Chromosome Scale Genome Assembly and Transcriptome Profiling of Nannochloropsis gaditana in Nitrogen Depletion.</title>
        <authorList>
            <person name="Corteggiani Carpinelli E."/>
            <person name="Telatin A."/>
            <person name="Vitulo N."/>
            <person name="Forcato C."/>
            <person name="D'Angelo M."/>
            <person name="Schiavon R."/>
            <person name="Vezzi A."/>
            <person name="Giacometti G.M."/>
            <person name="Morosinotto T."/>
            <person name="Valle G."/>
        </authorList>
    </citation>
    <scope>NUCLEOTIDE SEQUENCE [LARGE SCALE GENOMIC DNA]</scope>
    <source>
        <strain evidence="4 5">B-31</strain>
    </source>
</reference>
<evidence type="ECO:0000313" key="4">
    <source>
        <dbReference type="EMBL" id="EWM30623.1"/>
    </source>
</evidence>
<gene>
    <name evidence="4" type="ORF">Naga_100671g1</name>
</gene>
<dbReference type="GO" id="GO:0003700">
    <property type="term" value="F:DNA-binding transcription factor activity"/>
    <property type="evidence" value="ECO:0007669"/>
    <property type="project" value="InterPro"/>
</dbReference>
<dbReference type="GO" id="GO:0007165">
    <property type="term" value="P:signal transduction"/>
    <property type="evidence" value="ECO:0007669"/>
    <property type="project" value="InterPro"/>
</dbReference>
<proteinExistence type="predicted"/>
<keyword evidence="1 2" id="KW-0727">SH2 domain</keyword>
<name>W7U4B2_9STRA</name>
<dbReference type="Proteomes" id="UP000019335">
    <property type="component" value="Chromosome 1"/>
</dbReference>
<dbReference type="InterPro" id="IPR001217">
    <property type="entry name" value="STAT"/>
</dbReference>
<dbReference type="Gene3D" id="3.30.505.10">
    <property type="entry name" value="SH2 domain"/>
    <property type="match status" value="1"/>
</dbReference>
<evidence type="ECO:0000256" key="2">
    <source>
        <dbReference type="PROSITE-ProRule" id="PRU00191"/>
    </source>
</evidence>
<dbReference type="PROSITE" id="PS50001">
    <property type="entry name" value="SH2"/>
    <property type="match status" value="1"/>
</dbReference>
<dbReference type="SUPFAM" id="SSF55550">
    <property type="entry name" value="SH2 domain"/>
    <property type="match status" value="1"/>
</dbReference>
<comment type="caution">
    <text evidence="4">The sequence shown here is derived from an EMBL/GenBank/DDBJ whole genome shotgun (WGS) entry which is preliminary data.</text>
</comment>
<dbReference type="PANTHER" id="PTHR11801">
    <property type="entry name" value="SIGNAL TRANSDUCER AND ACTIVATOR OF TRANSCRIPTION"/>
    <property type="match status" value="1"/>
</dbReference>
<accession>W7U4B2</accession>
<dbReference type="Pfam" id="PF00017">
    <property type="entry name" value="SH2"/>
    <property type="match status" value="1"/>
</dbReference>
<sequence>MRVLSDHDIMFLRSKLATQANSDMVMAKDFEAFWQWWSLVFSALEIIYREWLCEAPTPVVIGFSGRKESEAALKEKPSGTFLLRFSTSHLGLLAISFVAPPPSPSASVPPPSPGSAPVGPPIQHCLVRVTEKGCELFMEPGRKRYDDLQALLEDIATLTLFYPDVPKQDVLQALRKPLPIEVEAMRQSNPASADETTVA</sequence>
<evidence type="ECO:0000313" key="5">
    <source>
        <dbReference type="Proteomes" id="UP000019335"/>
    </source>
</evidence>
<dbReference type="InterPro" id="IPR036860">
    <property type="entry name" value="SH2_dom_sf"/>
</dbReference>
<dbReference type="EMBL" id="AZIL01000020">
    <property type="protein sequence ID" value="EWM30623.1"/>
    <property type="molecule type" value="Genomic_DNA"/>
</dbReference>
<dbReference type="AlphaFoldDB" id="W7U4B2"/>
<dbReference type="OrthoDB" id="19300at2759"/>
<dbReference type="InterPro" id="IPR000980">
    <property type="entry name" value="SH2"/>
</dbReference>
<evidence type="ECO:0000259" key="3">
    <source>
        <dbReference type="PROSITE" id="PS50001"/>
    </source>
</evidence>
<keyword evidence="5" id="KW-1185">Reference proteome</keyword>
<dbReference type="SMART" id="SM00252">
    <property type="entry name" value="SH2"/>
    <property type="match status" value="1"/>
</dbReference>
<feature type="domain" description="SH2" evidence="3">
    <location>
        <begin position="51"/>
        <end position="178"/>
    </location>
</feature>
<organism evidence="4 5">
    <name type="scientific">Nannochloropsis gaditana</name>
    <dbReference type="NCBI Taxonomy" id="72520"/>
    <lineage>
        <taxon>Eukaryota</taxon>
        <taxon>Sar</taxon>
        <taxon>Stramenopiles</taxon>
        <taxon>Ochrophyta</taxon>
        <taxon>Eustigmatophyceae</taxon>
        <taxon>Eustigmatales</taxon>
        <taxon>Monodopsidaceae</taxon>
        <taxon>Nannochloropsis</taxon>
    </lineage>
</organism>